<keyword evidence="14" id="KW-0175">Coiled coil</keyword>
<evidence type="ECO:0000256" key="13">
    <source>
        <dbReference type="RuleBase" id="RU003848"/>
    </source>
</evidence>
<comment type="similarity">
    <text evidence="1 12 13">Belongs to the ATPase B chain family.</text>
</comment>
<dbReference type="EMBL" id="WNAF01000004">
    <property type="protein sequence ID" value="MTR76772.1"/>
    <property type="molecule type" value="Genomic_DNA"/>
</dbReference>
<evidence type="ECO:0000313" key="15">
    <source>
        <dbReference type="EMBL" id="MTR76772.1"/>
    </source>
</evidence>
<keyword evidence="9 12" id="KW-0066">ATP synthesis</keyword>
<dbReference type="PANTHER" id="PTHR33445">
    <property type="entry name" value="ATP SYNTHASE SUBUNIT B', CHLOROPLASTIC"/>
    <property type="match status" value="1"/>
</dbReference>
<evidence type="ECO:0000256" key="1">
    <source>
        <dbReference type="ARBA" id="ARBA00005513"/>
    </source>
</evidence>
<keyword evidence="16" id="KW-1185">Reference proteome</keyword>
<dbReference type="Proteomes" id="UP000448177">
    <property type="component" value="Unassembled WGS sequence"/>
</dbReference>
<dbReference type="GO" id="GO:0005886">
    <property type="term" value="C:plasma membrane"/>
    <property type="evidence" value="ECO:0007669"/>
    <property type="project" value="UniProtKB-SubCell"/>
</dbReference>
<comment type="subunit">
    <text evidence="12">F-type ATPases have 2 components, F(1) - the catalytic core - and F(0) - the membrane proton channel. F(1) has five subunits: alpha(3), beta(3), gamma(1), delta(1), epsilon(1). F(0) has three main subunits: a(1), b(2) and c(10-14). The alpha and beta chains form an alternating ring which encloses part of the gamma chain. F(1) is attached to F(0) by a central stalk formed by the gamma and epsilon chains, while a peripheral stalk is formed by the delta and b chains.</text>
</comment>
<comment type="caution">
    <text evidence="15">The sequence shown here is derived from an EMBL/GenBank/DDBJ whole genome shotgun (WGS) entry which is preliminary data.</text>
</comment>
<dbReference type="Gene3D" id="6.10.250.1580">
    <property type="match status" value="1"/>
</dbReference>
<evidence type="ECO:0000256" key="9">
    <source>
        <dbReference type="ARBA" id="ARBA00023310"/>
    </source>
</evidence>
<reference evidence="15 16" key="1">
    <citation type="journal article" date="2019" name="Nat. Med.">
        <title>A library of human gut bacterial isolates paired with longitudinal multiomics data enables mechanistic microbiome research.</title>
        <authorList>
            <person name="Poyet M."/>
            <person name="Groussin M."/>
            <person name="Gibbons S.M."/>
            <person name="Avila-Pacheco J."/>
            <person name="Jiang X."/>
            <person name="Kearney S.M."/>
            <person name="Perrotta A.R."/>
            <person name="Berdy B."/>
            <person name="Zhao S."/>
            <person name="Lieberman T.D."/>
            <person name="Swanson P.K."/>
            <person name="Smith M."/>
            <person name="Roesemann S."/>
            <person name="Alexander J.E."/>
            <person name="Rich S.A."/>
            <person name="Livny J."/>
            <person name="Vlamakis H."/>
            <person name="Clish C."/>
            <person name="Bullock K."/>
            <person name="Deik A."/>
            <person name="Scott J."/>
            <person name="Pierce K.A."/>
            <person name="Xavier R.J."/>
            <person name="Alm E.J."/>
        </authorList>
    </citation>
    <scope>NUCLEOTIDE SEQUENCE [LARGE SCALE GENOMIC DNA]</scope>
    <source>
        <strain evidence="15 16">BIOML-A1</strain>
    </source>
</reference>
<accession>A0A844KE34</accession>
<feature type="coiled-coil region" evidence="14">
    <location>
        <begin position="45"/>
        <end position="72"/>
    </location>
</feature>
<evidence type="ECO:0000256" key="14">
    <source>
        <dbReference type="SAM" id="Coils"/>
    </source>
</evidence>
<keyword evidence="8 12" id="KW-0472">Membrane</keyword>
<evidence type="ECO:0000256" key="2">
    <source>
        <dbReference type="ARBA" id="ARBA00022448"/>
    </source>
</evidence>
<proteinExistence type="inferred from homology"/>
<evidence type="ECO:0000313" key="16">
    <source>
        <dbReference type="Proteomes" id="UP000448177"/>
    </source>
</evidence>
<evidence type="ECO:0000256" key="6">
    <source>
        <dbReference type="ARBA" id="ARBA00022989"/>
    </source>
</evidence>
<organism evidence="15 16">
    <name type="scientific">Mediterraneibacter faecis</name>
    <dbReference type="NCBI Taxonomy" id="592978"/>
    <lineage>
        <taxon>Bacteria</taxon>
        <taxon>Bacillati</taxon>
        <taxon>Bacillota</taxon>
        <taxon>Clostridia</taxon>
        <taxon>Lachnospirales</taxon>
        <taxon>Lachnospiraceae</taxon>
        <taxon>Mediterraneibacter</taxon>
    </lineage>
</organism>
<keyword evidence="3 12" id="KW-0138">CF(0)</keyword>
<dbReference type="GO" id="GO:0045259">
    <property type="term" value="C:proton-transporting ATP synthase complex"/>
    <property type="evidence" value="ECO:0007669"/>
    <property type="project" value="UniProtKB-KW"/>
</dbReference>
<evidence type="ECO:0000256" key="10">
    <source>
        <dbReference type="ARBA" id="ARBA00025198"/>
    </source>
</evidence>
<dbReference type="NCBIfam" id="TIGR01144">
    <property type="entry name" value="ATP_synt_b"/>
    <property type="match status" value="1"/>
</dbReference>
<dbReference type="PANTHER" id="PTHR33445:SF2">
    <property type="entry name" value="ATP SYNTHASE SUBUNIT B', CHLOROPLASTIC"/>
    <property type="match status" value="1"/>
</dbReference>
<dbReference type="GO" id="GO:0046933">
    <property type="term" value="F:proton-transporting ATP synthase activity, rotational mechanism"/>
    <property type="evidence" value="ECO:0007669"/>
    <property type="project" value="UniProtKB-UniRule"/>
</dbReference>
<dbReference type="GO" id="GO:0046961">
    <property type="term" value="F:proton-transporting ATPase activity, rotational mechanism"/>
    <property type="evidence" value="ECO:0007669"/>
    <property type="project" value="TreeGrafter"/>
</dbReference>
<evidence type="ECO:0000256" key="3">
    <source>
        <dbReference type="ARBA" id="ARBA00022547"/>
    </source>
</evidence>
<evidence type="ECO:0000256" key="11">
    <source>
        <dbReference type="ARBA" id="ARBA00037847"/>
    </source>
</evidence>
<evidence type="ECO:0000256" key="4">
    <source>
        <dbReference type="ARBA" id="ARBA00022692"/>
    </source>
</evidence>
<evidence type="ECO:0000256" key="5">
    <source>
        <dbReference type="ARBA" id="ARBA00022781"/>
    </source>
</evidence>
<gene>
    <name evidence="12 15" type="primary">atpF</name>
    <name evidence="15" type="ORF">GMD21_08830</name>
</gene>
<dbReference type="HAMAP" id="MF_01398">
    <property type="entry name" value="ATP_synth_b_bprime"/>
    <property type="match status" value="1"/>
</dbReference>
<protein>
    <recommendedName>
        <fullName evidence="12">ATP synthase subunit b</fullName>
    </recommendedName>
    <alternativeName>
        <fullName evidence="12">ATP synthase F(0) sector subunit b</fullName>
    </alternativeName>
    <alternativeName>
        <fullName evidence="12">ATPase subunit I</fullName>
    </alternativeName>
    <alternativeName>
        <fullName evidence="12">F-type ATPase subunit b</fullName>
        <shortName evidence="12">F-ATPase subunit b</shortName>
    </alternativeName>
</protein>
<dbReference type="GeneID" id="303258469"/>
<comment type="function">
    <text evidence="10 12">F(1)F(0) ATP synthase produces ATP from ADP in the presence of a proton or sodium gradient. F-type ATPases consist of two structural domains, F(1) containing the extramembraneous catalytic core and F(0) containing the membrane proton channel, linked together by a central stalk and a peripheral stalk. During catalysis, ATP synthesis in the catalytic domain of F(1) is coupled via a rotary mechanism of the central stalk subunits to proton translocation.</text>
</comment>
<keyword evidence="6 12" id="KW-1133">Transmembrane helix</keyword>
<evidence type="ECO:0000256" key="8">
    <source>
        <dbReference type="ARBA" id="ARBA00023136"/>
    </source>
</evidence>
<keyword evidence="7 12" id="KW-0406">Ion transport</keyword>
<keyword evidence="2 12" id="KW-0813">Transport</keyword>
<dbReference type="AlphaFoldDB" id="A0A844KE34"/>
<comment type="subcellular location">
    <subcellularLocation>
        <location evidence="12">Cell membrane</location>
        <topology evidence="12">Single-pass membrane protein</topology>
    </subcellularLocation>
    <subcellularLocation>
        <location evidence="11">Endomembrane system</location>
        <topology evidence="11">Single-pass membrane protein</topology>
    </subcellularLocation>
</comment>
<keyword evidence="4 12" id="KW-0812">Transmembrane</keyword>
<evidence type="ECO:0000256" key="12">
    <source>
        <dbReference type="HAMAP-Rule" id="MF_01398"/>
    </source>
</evidence>
<name>A0A844KE34_9FIRM</name>
<dbReference type="RefSeq" id="WP_054753251.1">
    <property type="nucleotide sequence ID" value="NZ_DAWENZ010000179.1"/>
</dbReference>
<dbReference type="Pfam" id="PF00430">
    <property type="entry name" value="ATP-synt_B"/>
    <property type="match status" value="1"/>
</dbReference>
<dbReference type="InterPro" id="IPR005864">
    <property type="entry name" value="ATP_synth_F0_bsu_bac"/>
</dbReference>
<dbReference type="GO" id="GO:0012505">
    <property type="term" value="C:endomembrane system"/>
    <property type="evidence" value="ECO:0007669"/>
    <property type="project" value="UniProtKB-SubCell"/>
</dbReference>
<sequence length="161" mass="17964">MLQLNMNLVYTIINLIVLFLLLRHFLIKPVSDIMEKRRQMIADGLQGAQDAQSDAQKMKQEYEDALKGAKLESAAIVEKARSEAKTEYDRIVSEAGSKAGDLLEAAKENVRIEREKTMKDLQTQIAGLAMASAEKIVGDKEQNIYDQFLGEVGGTDEDTDK</sequence>
<comment type="function">
    <text evidence="12">Component of the F(0) channel, it forms part of the peripheral stalk, linking F(1) to F(0).</text>
</comment>
<keyword evidence="5 12" id="KW-0375">Hydrogen ion transport</keyword>
<feature type="transmembrane region" description="Helical" evidence="12">
    <location>
        <begin position="6"/>
        <end position="27"/>
    </location>
</feature>
<dbReference type="InterPro" id="IPR050059">
    <property type="entry name" value="ATP_synthase_B_chain"/>
</dbReference>
<keyword evidence="12" id="KW-1003">Cell membrane</keyword>
<dbReference type="InterPro" id="IPR002146">
    <property type="entry name" value="ATP_synth_b/b'su_bac/chlpt"/>
</dbReference>
<dbReference type="InterPro" id="IPR028987">
    <property type="entry name" value="ATP_synth_B-like_membr_sf"/>
</dbReference>
<dbReference type="SUPFAM" id="SSF81573">
    <property type="entry name" value="F1F0 ATP synthase subunit B, membrane domain"/>
    <property type="match status" value="1"/>
</dbReference>
<evidence type="ECO:0000256" key="7">
    <source>
        <dbReference type="ARBA" id="ARBA00023065"/>
    </source>
</evidence>
<dbReference type="CDD" id="cd06503">
    <property type="entry name" value="ATP-synt_Fo_b"/>
    <property type="match status" value="1"/>
</dbReference>